<proteinExistence type="predicted"/>
<dbReference type="Proteomes" id="UP000316781">
    <property type="component" value="Unassembled WGS sequence"/>
</dbReference>
<gene>
    <name evidence="2" type="ORF">FM996_04855</name>
</gene>
<dbReference type="InterPro" id="IPR047951">
    <property type="entry name" value="Transpos_ISL3"/>
</dbReference>
<dbReference type="InterPro" id="IPR002560">
    <property type="entry name" value="Transposase_DDE"/>
</dbReference>
<dbReference type="AlphaFoldDB" id="A0A549T3M2"/>
<feature type="domain" description="Transposase IS204/IS1001/IS1096/IS1165 DDE" evidence="1">
    <location>
        <begin position="16"/>
        <end position="131"/>
    </location>
</feature>
<protein>
    <submittedName>
        <fullName evidence="2">Transposase</fullName>
    </submittedName>
</protein>
<accession>A0A549T3M2</accession>
<name>A0A549T3M2_METSR</name>
<evidence type="ECO:0000313" key="2">
    <source>
        <dbReference type="EMBL" id="TRL36489.1"/>
    </source>
</evidence>
<dbReference type="PANTHER" id="PTHR33498">
    <property type="entry name" value="TRANSPOSASE FOR INSERTION SEQUENCE ELEMENT IS1557"/>
    <property type="match status" value="1"/>
</dbReference>
<sequence length="142" mass="16116">MNGRRISPLTAAAHCVKPRGQMTPRQICIVDALTAESMDFAVMRQFAMRLRGLFRGGSLKKLDEWIWDATSCSVYATRRFAKTLRQDIDAVQNAVVGPWSNGQTEGLINRLKTLKRSMYGRASIELLRARMLPLHDSNLHRE</sequence>
<dbReference type="PANTHER" id="PTHR33498:SF1">
    <property type="entry name" value="TRANSPOSASE FOR INSERTION SEQUENCE ELEMENT IS1557"/>
    <property type="match status" value="1"/>
</dbReference>
<comment type="caution">
    <text evidence="2">The sequence shown here is derived from an EMBL/GenBank/DDBJ whole genome shotgun (WGS) entry which is preliminary data.</text>
</comment>
<organism evidence="2 3">
    <name type="scientific">Methylosinus sporium</name>
    <dbReference type="NCBI Taxonomy" id="428"/>
    <lineage>
        <taxon>Bacteria</taxon>
        <taxon>Pseudomonadati</taxon>
        <taxon>Pseudomonadota</taxon>
        <taxon>Alphaproteobacteria</taxon>
        <taxon>Hyphomicrobiales</taxon>
        <taxon>Methylocystaceae</taxon>
        <taxon>Methylosinus</taxon>
    </lineage>
</organism>
<evidence type="ECO:0000313" key="3">
    <source>
        <dbReference type="Proteomes" id="UP000316781"/>
    </source>
</evidence>
<reference evidence="2 3" key="1">
    <citation type="submission" date="2019-07" db="EMBL/GenBank/DDBJ databases">
        <title>Ln-dependent methylotrophs.</title>
        <authorList>
            <person name="Tani A."/>
        </authorList>
    </citation>
    <scope>NUCLEOTIDE SEQUENCE [LARGE SCALE GENOMIC DNA]</scope>
    <source>
        <strain evidence="2 3">SM89A</strain>
    </source>
</reference>
<dbReference type="EMBL" id="VJMF01000020">
    <property type="protein sequence ID" value="TRL36489.1"/>
    <property type="molecule type" value="Genomic_DNA"/>
</dbReference>
<dbReference type="Pfam" id="PF01610">
    <property type="entry name" value="DDE_Tnp_ISL3"/>
    <property type="match status" value="1"/>
</dbReference>
<evidence type="ECO:0000259" key="1">
    <source>
        <dbReference type="Pfam" id="PF01610"/>
    </source>
</evidence>